<organism evidence="1 2">
    <name type="scientific">Sodiomyces alkalinus (strain CBS 110278 / VKM F-3762 / F11)</name>
    <name type="common">Alkaliphilic filamentous fungus</name>
    <dbReference type="NCBI Taxonomy" id="1314773"/>
    <lineage>
        <taxon>Eukaryota</taxon>
        <taxon>Fungi</taxon>
        <taxon>Dikarya</taxon>
        <taxon>Ascomycota</taxon>
        <taxon>Pezizomycotina</taxon>
        <taxon>Sordariomycetes</taxon>
        <taxon>Hypocreomycetidae</taxon>
        <taxon>Glomerellales</taxon>
        <taxon>Plectosphaerellaceae</taxon>
        <taxon>Sodiomyces</taxon>
    </lineage>
</organism>
<dbReference type="Proteomes" id="UP000272025">
    <property type="component" value="Unassembled WGS sequence"/>
</dbReference>
<evidence type="ECO:0000313" key="2">
    <source>
        <dbReference type="Proteomes" id="UP000272025"/>
    </source>
</evidence>
<dbReference type="AlphaFoldDB" id="A0A3N2QAQ4"/>
<dbReference type="GeneID" id="39581849"/>
<dbReference type="EMBL" id="ML119051">
    <property type="protein sequence ID" value="ROT43829.1"/>
    <property type="molecule type" value="Genomic_DNA"/>
</dbReference>
<gene>
    <name evidence="1" type="ORF">SODALDRAFT_348447</name>
</gene>
<protein>
    <submittedName>
        <fullName evidence="1">Uncharacterized protein</fullName>
    </submittedName>
</protein>
<dbReference type="RefSeq" id="XP_028471635.1">
    <property type="nucleotide sequence ID" value="XM_028613371.1"/>
</dbReference>
<evidence type="ECO:0000313" key="1">
    <source>
        <dbReference type="EMBL" id="ROT43829.1"/>
    </source>
</evidence>
<keyword evidence="2" id="KW-1185">Reference proteome</keyword>
<reference evidence="1 2" key="1">
    <citation type="journal article" date="2018" name="Mol. Ecol.">
        <title>The obligate alkalophilic soda-lake fungus Sodiomyces alkalinus has shifted to a protein diet.</title>
        <authorList>
            <person name="Grum-Grzhimaylo A.A."/>
            <person name="Falkoski D.L."/>
            <person name="van den Heuvel J."/>
            <person name="Valero-Jimenez C.A."/>
            <person name="Min B."/>
            <person name="Choi I.G."/>
            <person name="Lipzen A."/>
            <person name="Daum C.G."/>
            <person name="Aanen D.K."/>
            <person name="Tsang A."/>
            <person name="Henrissat B."/>
            <person name="Bilanenko E.N."/>
            <person name="de Vries R.P."/>
            <person name="van Kan J.A.L."/>
            <person name="Grigoriev I.V."/>
            <person name="Debets A.J.M."/>
        </authorList>
    </citation>
    <scope>NUCLEOTIDE SEQUENCE [LARGE SCALE GENOMIC DNA]</scope>
    <source>
        <strain evidence="1 2">F11</strain>
    </source>
</reference>
<dbReference type="OrthoDB" id="4424523at2759"/>
<accession>A0A3N2QAQ4</accession>
<proteinExistence type="predicted"/>
<name>A0A3N2QAQ4_SODAK</name>
<sequence length="120" mass="13691">MGGPARLSRKRNKAIRIDEDSLRSIVYDSDPSDWWNMGHVNFINSAWEPEGAPETEEERLAILGDEPLPPIDGYTDEDVGWMKLKIHNLGISFHLIADSYVDNHWYPGYQRPPAIVDVNT</sequence>